<dbReference type="EMBL" id="ONZQ02000002">
    <property type="protein sequence ID" value="SPN99163.1"/>
    <property type="molecule type" value="Genomic_DNA"/>
</dbReference>
<dbReference type="SUPFAM" id="SSF55811">
    <property type="entry name" value="Nudix"/>
    <property type="match status" value="1"/>
</dbReference>
<evidence type="ECO:0000259" key="1">
    <source>
        <dbReference type="PROSITE" id="PS51462"/>
    </source>
</evidence>
<dbReference type="Proteomes" id="UP001187682">
    <property type="component" value="Unassembled WGS sequence"/>
</dbReference>
<dbReference type="FunFam" id="3.90.79.10:FF:000019">
    <property type="entry name" value="Thiamin pyrophosphokinase, putative"/>
    <property type="match status" value="1"/>
</dbReference>
<sequence>MAAPAKTLLDLVEATDNIPLDFDFTTLYRLYLSDDPRPHGILTPSNVARLPWTPDFKINHSDRTVHLIDTSAGASPGPAFSASLQRIVDACLSQKIFPQLNGQHSEHFRVLGANYPVTLERYVSPLFGTVSLGAHMTAYVGSGRDMKIWVAKRSAKIFTYPGKLDTSVAGGVKAGDSPLECIVAESDEEASLDRDFVRQNVVATGMVSYMGNSRRNDTIQPVVLYVYDLQTPEDMILKPQDDEVESFTLMTVDEIFEAMLGGKFKTNCCAIMIDFFVRHGIVTEENEPNYLELITRLRRRLPVPLAPSKNTASS</sequence>
<dbReference type="InterPro" id="IPR015797">
    <property type="entry name" value="NUDIX_hydrolase-like_dom_sf"/>
</dbReference>
<dbReference type="InterPro" id="IPR000086">
    <property type="entry name" value="NUDIX_hydrolase_dom"/>
</dbReference>
<organism evidence="2 3">
    <name type="scientific">Cephalotrichum gorgonifer</name>
    <dbReference type="NCBI Taxonomy" id="2041049"/>
    <lineage>
        <taxon>Eukaryota</taxon>
        <taxon>Fungi</taxon>
        <taxon>Dikarya</taxon>
        <taxon>Ascomycota</taxon>
        <taxon>Pezizomycotina</taxon>
        <taxon>Sordariomycetes</taxon>
        <taxon>Hypocreomycetidae</taxon>
        <taxon>Microascales</taxon>
        <taxon>Microascaceae</taxon>
        <taxon>Cephalotrichum</taxon>
    </lineage>
</organism>
<feature type="domain" description="Nudix hydrolase" evidence="1">
    <location>
        <begin position="131"/>
        <end position="274"/>
    </location>
</feature>
<evidence type="ECO:0000313" key="2">
    <source>
        <dbReference type="EMBL" id="SPN99163.1"/>
    </source>
</evidence>
<dbReference type="AlphaFoldDB" id="A0AAE8MUQ9"/>
<dbReference type="PROSITE" id="PS51462">
    <property type="entry name" value="NUDIX"/>
    <property type="match status" value="1"/>
</dbReference>
<comment type="caution">
    <text evidence="2">The sequence shown here is derived from an EMBL/GenBank/DDBJ whole genome shotgun (WGS) entry which is preliminary data.</text>
</comment>
<dbReference type="GO" id="GO:0044715">
    <property type="term" value="F:8-oxo-dGDP phosphatase activity"/>
    <property type="evidence" value="ECO:0007669"/>
    <property type="project" value="TreeGrafter"/>
</dbReference>
<proteinExistence type="predicted"/>
<protein>
    <submittedName>
        <fullName evidence="2">Related to thiamin pyrophosphokinase</fullName>
    </submittedName>
</protein>
<dbReference type="CDD" id="cd03676">
    <property type="entry name" value="NUDIX_Tnr3_like"/>
    <property type="match status" value="1"/>
</dbReference>
<dbReference type="Pfam" id="PF00293">
    <property type="entry name" value="NUDIX"/>
    <property type="match status" value="1"/>
</dbReference>
<dbReference type="Gene3D" id="3.90.79.10">
    <property type="entry name" value="Nucleoside Triphosphate Pyrophosphohydrolase"/>
    <property type="match status" value="1"/>
</dbReference>
<accession>A0AAE8MUQ9</accession>
<reference evidence="2" key="1">
    <citation type="submission" date="2018-03" db="EMBL/GenBank/DDBJ databases">
        <authorList>
            <person name="Guldener U."/>
        </authorList>
    </citation>
    <scope>NUCLEOTIDE SEQUENCE</scope>
</reference>
<gene>
    <name evidence="2" type="ORF">DNG_02198</name>
</gene>
<evidence type="ECO:0000313" key="3">
    <source>
        <dbReference type="Proteomes" id="UP001187682"/>
    </source>
</evidence>
<dbReference type="PANTHER" id="PTHR13622:SF8">
    <property type="entry name" value="THIAMIN PYROPHOSPHOKINASE 1"/>
    <property type="match status" value="1"/>
</dbReference>
<keyword evidence="3" id="KW-1185">Reference proteome</keyword>
<name>A0AAE8MUQ9_9PEZI</name>
<dbReference type="PANTHER" id="PTHR13622">
    <property type="entry name" value="THIAMIN PYROPHOSPHOKINASE"/>
    <property type="match status" value="1"/>
</dbReference>